<evidence type="ECO:0000313" key="2">
    <source>
        <dbReference type="Proteomes" id="UP000503037"/>
    </source>
</evidence>
<evidence type="ECO:0008006" key="3">
    <source>
        <dbReference type="Google" id="ProtNLM"/>
    </source>
</evidence>
<organism evidence="1 2">
    <name type="scientific">Alteromonas phage vB_AcoS-R7M</name>
    <dbReference type="NCBI Taxonomy" id="2729541"/>
    <lineage>
        <taxon>Viruses</taxon>
        <taxon>Duplodnaviria</taxon>
        <taxon>Heunggongvirae</taxon>
        <taxon>Uroviricota</taxon>
        <taxon>Caudoviricetes</taxon>
        <taxon>Queuovirinae</taxon>
        <taxon>Amoyvirus</taxon>
        <taxon>Amoyvirus R7M</taxon>
    </lineage>
</organism>
<evidence type="ECO:0000313" key="1">
    <source>
        <dbReference type="EMBL" id="QJI53388.1"/>
    </source>
</evidence>
<name>A0A6M3YP87_9CAUD</name>
<protein>
    <recommendedName>
        <fullName evidence="3">Helix-turn-helix domain-containing protein</fullName>
    </recommendedName>
</protein>
<sequence length="80" mass="9211">MSKTAQQRFDETYITGYEIQTIMDVNRSTVLNARKRGILPQPIQVPGSRSFIWERTIVQPYIDAWKVALASRRRELTGGV</sequence>
<gene>
    <name evidence="1" type="ORF">vBAcoSR7M_66</name>
</gene>
<dbReference type="Proteomes" id="UP000503037">
    <property type="component" value="Segment"/>
</dbReference>
<keyword evidence="2" id="KW-1185">Reference proteome</keyword>
<reference evidence="2" key="1">
    <citation type="submission" date="2020-04" db="EMBL/GenBank/DDBJ databases">
        <authorList>
            <person name="Ma R."/>
            <person name="Lai J."/>
            <person name="Yang Y."/>
            <person name="Jiao N."/>
            <person name="Zhang R."/>
        </authorList>
    </citation>
    <scope>NUCLEOTIDE SEQUENCE [LARGE SCALE GENOMIC DNA]</scope>
</reference>
<proteinExistence type="predicted"/>
<accession>A0A6M3YP87</accession>
<dbReference type="EMBL" id="MT345684">
    <property type="protein sequence ID" value="QJI53388.1"/>
    <property type="molecule type" value="Genomic_DNA"/>
</dbReference>